<sequence length="159" mass="18035">MTEFAQIACEQLIKNLIQMPLNHVWRGHGSALFLEFGLLEPVLLRNGKQGHPRGEMSVHPGTDWRFEQAGRVVCAAYGNEDHWHKTWASLIGQRLVAIDIGNSIPDLTLSFENGTRLRSFVLTEEPPAWTLTDHRQKPELWISWRQGALFADDGKTPPD</sequence>
<accession>A0ABW5DPP7</accession>
<organism evidence="1 2">
    <name type="scientific">Lacibacterium aquatile</name>
    <dbReference type="NCBI Taxonomy" id="1168082"/>
    <lineage>
        <taxon>Bacteria</taxon>
        <taxon>Pseudomonadati</taxon>
        <taxon>Pseudomonadota</taxon>
        <taxon>Alphaproteobacteria</taxon>
        <taxon>Rhodospirillales</taxon>
        <taxon>Rhodospirillaceae</taxon>
    </lineage>
</organism>
<protein>
    <submittedName>
        <fullName evidence="1">Uncharacterized protein</fullName>
    </submittedName>
</protein>
<evidence type="ECO:0000313" key="1">
    <source>
        <dbReference type="EMBL" id="MFD2262977.1"/>
    </source>
</evidence>
<reference evidence="2" key="1">
    <citation type="journal article" date="2019" name="Int. J. Syst. Evol. Microbiol.">
        <title>The Global Catalogue of Microorganisms (GCM) 10K type strain sequencing project: providing services to taxonomists for standard genome sequencing and annotation.</title>
        <authorList>
            <consortium name="The Broad Institute Genomics Platform"/>
            <consortium name="The Broad Institute Genome Sequencing Center for Infectious Disease"/>
            <person name="Wu L."/>
            <person name="Ma J."/>
        </authorList>
    </citation>
    <scope>NUCLEOTIDE SEQUENCE [LARGE SCALE GENOMIC DNA]</scope>
    <source>
        <strain evidence="2">CGMCC 1.19062</strain>
    </source>
</reference>
<comment type="caution">
    <text evidence="1">The sequence shown here is derived from an EMBL/GenBank/DDBJ whole genome shotgun (WGS) entry which is preliminary data.</text>
</comment>
<keyword evidence="2" id="KW-1185">Reference proteome</keyword>
<name>A0ABW5DPP7_9PROT</name>
<evidence type="ECO:0000313" key="2">
    <source>
        <dbReference type="Proteomes" id="UP001597295"/>
    </source>
</evidence>
<proteinExistence type="predicted"/>
<dbReference type="RefSeq" id="WP_379875945.1">
    <property type="nucleotide sequence ID" value="NZ_JBHUIP010000007.1"/>
</dbReference>
<dbReference type="Proteomes" id="UP001597295">
    <property type="component" value="Unassembled WGS sequence"/>
</dbReference>
<dbReference type="EMBL" id="JBHUIP010000007">
    <property type="protein sequence ID" value="MFD2262977.1"/>
    <property type="molecule type" value="Genomic_DNA"/>
</dbReference>
<gene>
    <name evidence="1" type="ORF">ACFSM5_08770</name>
</gene>